<evidence type="ECO:0000259" key="4">
    <source>
        <dbReference type="SMART" id="SM00861"/>
    </source>
</evidence>
<accession>B1A0Q5</accession>
<keyword evidence="2" id="KW-0560">Oxidoreductase</keyword>
<dbReference type="SUPFAM" id="SSF52922">
    <property type="entry name" value="TK C-terminal domain-like"/>
    <property type="match status" value="1"/>
</dbReference>
<evidence type="ECO:0000256" key="3">
    <source>
        <dbReference type="ARBA" id="ARBA00023052"/>
    </source>
</evidence>
<dbReference type="CDD" id="cd07036">
    <property type="entry name" value="TPP_PYR_E1-PDHc-beta_like"/>
    <property type="match status" value="1"/>
</dbReference>
<dbReference type="PANTHER" id="PTHR43257:SF2">
    <property type="entry name" value="PYRUVATE DEHYDROGENASE E1 COMPONENT SUBUNIT BETA"/>
    <property type="match status" value="1"/>
</dbReference>
<feature type="domain" description="Transketolase-like pyrimidine-binding" evidence="4">
    <location>
        <begin position="5"/>
        <end position="179"/>
    </location>
</feature>
<dbReference type="Gene3D" id="3.40.50.970">
    <property type="match status" value="1"/>
</dbReference>
<dbReference type="SUPFAM" id="SSF52518">
    <property type="entry name" value="Thiamin diphosphate-binding fold (THDP-binding)"/>
    <property type="match status" value="1"/>
</dbReference>
<dbReference type="InterPro" id="IPR005475">
    <property type="entry name" value="Transketolase-like_Pyr-bd"/>
</dbReference>
<protein>
    <submittedName>
        <fullName evidence="5">Acetoin dehydrogenase beta chain</fullName>
    </submittedName>
</protein>
<dbReference type="EMBL" id="EU410957">
    <property type="protein sequence ID" value="ACA21554.1"/>
    <property type="molecule type" value="Genomic_DNA"/>
</dbReference>
<dbReference type="Pfam" id="PF02780">
    <property type="entry name" value="Transketolase_C"/>
    <property type="match status" value="1"/>
</dbReference>
<dbReference type="AlphaFoldDB" id="B1A0Q5"/>
<proteinExistence type="predicted"/>
<dbReference type="InterPro" id="IPR033248">
    <property type="entry name" value="Transketolase_C"/>
</dbReference>
<dbReference type="InterPro" id="IPR009014">
    <property type="entry name" value="Transketo_C/PFOR_II"/>
</dbReference>
<reference evidence="5" key="1">
    <citation type="journal article" date="2008" name="ISME J.">
        <title>A rare SAR11 fosmid clone confirming genetic variability in the 'Candidatus Pelagibacter ubique' genome.</title>
        <authorList>
            <person name="Gilbert J.A."/>
            <person name="Muhling M."/>
            <person name="Joint I."/>
        </authorList>
    </citation>
    <scope>NUCLEOTIDE SEQUENCE</scope>
</reference>
<keyword evidence="3" id="KW-0786">Thiamine pyrophosphate</keyword>
<evidence type="ECO:0000313" key="5">
    <source>
        <dbReference type="EMBL" id="ACA21554.1"/>
    </source>
</evidence>
<evidence type="ECO:0000256" key="2">
    <source>
        <dbReference type="ARBA" id="ARBA00023002"/>
    </source>
</evidence>
<dbReference type="GO" id="GO:0016491">
    <property type="term" value="F:oxidoreductase activity"/>
    <property type="evidence" value="ECO:0007669"/>
    <property type="project" value="UniProtKB-KW"/>
</dbReference>
<evidence type="ECO:0000256" key="1">
    <source>
        <dbReference type="ARBA" id="ARBA00001964"/>
    </source>
</evidence>
<sequence>MKKTLSFTDVLNLTFIEQMKKNSRIISFGLGIDDPKNIFGTTKNLQKKFGLNRIFDTPTSENAMTGIGVGLSLDGFIPIMVHQRLDFFLLAMDQLVNSAAKWKYMFGGGNNVKMLIRLIIGRGWGQGPTHSQNLQTWFAHVPGLKVVSPTFPSDARKGIVNAINENGPVIFLEHRWLHSLKEKIDIGKKIKPSRIGKGRILKSGSDLTIISHSYSTIEILKIYKILNDNKIKFEHIDLVSLKPLDINLIKKSVSKTGKLLILDNSSTSFCSIGSEIISQLIRINKNIFKKEPNLLTLPDLPSPTSHYLSKEFYISSEKILASISKLLSKKIKFNKQILRKELHDIPNQEFKGPF</sequence>
<dbReference type="InterPro" id="IPR029061">
    <property type="entry name" value="THDP-binding"/>
</dbReference>
<organism evidence="5">
    <name type="scientific">Pelagibacter ubique</name>
    <dbReference type="NCBI Taxonomy" id="198252"/>
    <lineage>
        <taxon>Bacteria</taxon>
        <taxon>Pseudomonadati</taxon>
        <taxon>Pseudomonadota</taxon>
        <taxon>Alphaproteobacteria</taxon>
        <taxon>Candidatus Pelagibacterales</taxon>
        <taxon>Candidatus Pelagibacteraceae</taxon>
        <taxon>Candidatus Pelagibacter</taxon>
    </lineage>
</organism>
<dbReference type="Pfam" id="PF02779">
    <property type="entry name" value="Transket_pyr"/>
    <property type="match status" value="1"/>
</dbReference>
<dbReference type="PANTHER" id="PTHR43257">
    <property type="entry name" value="PYRUVATE DEHYDROGENASE E1 COMPONENT BETA SUBUNIT"/>
    <property type="match status" value="1"/>
</dbReference>
<dbReference type="SMART" id="SM00861">
    <property type="entry name" value="Transket_pyr"/>
    <property type="match status" value="1"/>
</dbReference>
<name>B1A0Q5_PELUQ</name>
<dbReference type="Gene3D" id="3.40.50.920">
    <property type="match status" value="1"/>
</dbReference>
<comment type="cofactor">
    <cofactor evidence="1">
        <name>thiamine diphosphate</name>
        <dbReference type="ChEBI" id="CHEBI:58937"/>
    </cofactor>
</comment>